<feature type="non-terminal residue" evidence="1">
    <location>
        <position position="1"/>
    </location>
</feature>
<organism evidence="1">
    <name type="scientific">uncultured Caudovirales phage</name>
    <dbReference type="NCBI Taxonomy" id="2100421"/>
    <lineage>
        <taxon>Viruses</taxon>
        <taxon>Duplodnaviria</taxon>
        <taxon>Heunggongvirae</taxon>
        <taxon>Uroviricota</taxon>
        <taxon>Caudoviricetes</taxon>
        <taxon>Peduoviridae</taxon>
        <taxon>Maltschvirus</taxon>
        <taxon>Maltschvirus maltsch</taxon>
    </lineage>
</organism>
<evidence type="ECO:0000313" key="1">
    <source>
        <dbReference type="EMBL" id="CAB4167119.1"/>
    </source>
</evidence>
<sequence>DLLPDPNYPGLLVCERDRDQYDPYRLPARQPDNILLPFLRPDVPLATNPAGVIAQNSEQFLITEDSDDYLIFFEDDEF</sequence>
<gene>
    <name evidence="1" type="ORF">UFOVP864_1</name>
</gene>
<reference evidence="1" key="1">
    <citation type="submission" date="2020-04" db="EMBL/GenBank/DDBJ databases">
        <authorList>
            <person name="Chiriac C."/>
            <person name="Salcher M."/>
            <person name="Ghai R."/>
            <person name="Kavagutti S V."/>
        </authorList>
    </citation>
    <scope>NUCLEOTIDE SEQUENCE</scope>
</reference>
<name>A0A6J5P5P4_9CAUD</name>
<protein>
    <submittedName>
        <fullName evidence="1">Uncharacterized protein</fullName>
    </submittedName>
</protein>
<proteinExistence type="predicted"/>
<accession>A0A6J5P5P4</accession>
<dbReference type="EMBL" id="LR796814">
    <property type="protein sequence ID" value="CAB4167119.1"/>
    <property type="molecule type" value="Genomic_DNA"/>
</dbReference>